<keyword evidence="3" id="KW-1185">Reference proteome</keyword>
<name>A0A8H3EJV4_9LECA</name>
<evidence type="ECO:0000313" key="3">
    <source>
        <dbReference type="Proteomes" id="UP000664521"/>
    </source>
</evidence>
<protein>
    <recommendedName>
        <fullName evidence="1">Protein kinase domain-containing protein</fullName>
    </recommendedName>
</protein>
<feature type="domain" description="Protein kinase" evidence="1">
    <location>
        <begin position="162"/>
        <end position="510"/>
    </location>
</feature>
<gene>
    <name evidence="2" type="ORF">HETSPECPRED_007967</name>
</gene>
<proteinExistence type="predicted"/>
<comment type="caution">
    <text evidence="2">The sequence shown here is derived from an EMBL/GenBank/DDBJ whole genome shotgun (WGS) entry which is preliminary data.</text>
</comment>
<reference evidence="2" key="1">
    <citation type="submission" date="2021-03" db="EMBL/GenBank/DDBJ databases">
        <authorList>
            <person name="Tagirdzhanova G."/>
        </authorList>
    </citation>
    <scope>NUCLEOTIDE SEQUENCE</scope>
</reference>
<dbReference type="Proteomes" id="UP000664521">
    <property type="component" value="Unassembled WGS sequence"/>
</dbReference>
<dbReference type="SUPFAM" id="SSF56112">
    <property type="entry name" value="Protein kinase-like (PK-like)"/>
    <property type="match status" value="1"/>
</dbReference>
<dbReference type="OrthoDB" id="1911848at2759"/>
<organism evidence="2 3">
    <name type="scientific">Heterodermia speciosa</name>
    <dbReference type="NCBI Taxonomy" id="116794"/>
    <lineage>
        <taxon>Eukaryota</taxon>
        <taxon>Fungi</taxon>
        <taxon>Dikarya</taxon>
        <taxon>Ascomycota</taxon>
        <taxon>Pezizomycotina</taxon>
        <taxon>Lecanoromycetes</taxon>
        <taxon>OSLEUM clade</taxon>
        <taxon>Lecanoromycetidae</taxon>
        <taxon>Caliciales</taxon>
        <taxon>Physciaceae</taxon>
        <taxon>Heterodermia</taxon>
    </lineage>
</organism>
<dbReference type="PROSITE" id="PS50011">
    <property type="entry name" value="PROTEIN_KINASE_DOM"/>
    <property type="match status" value="1"/>
</dbReference>
<dbReference type="PANTHER" id="PTHR37542">
    <property type="entry name" value="HELO DOMAIN-CONTAINING PROTEIN-RELATED"/>
    <property type="match status" value="1"/>
</dbReference>
<evidence type="ECO:0000313" key="2">
    <source>
        <dbReference type="EMBL" id="CAF9908026.1"/>
    </source>
</evidence>
<dbReference type="EMBL" id="CAJPDS010000006">
    <property type="protein sequence ID" value="CAF9908026.1"/>
    <property type="molecule type" value="Genomic_DNA"/>
</dbReference>
<dbReference type="Gene3D" id="1.10.510.10">
    <property type="entry name" value="Transferase(Phosphotransferase) domain 1"/>
    <property type="match status" value="1"/>
</dbReference>
<accession>A0A8H3EJV4</accession>
<dbReference type="InterPro" id="IPR000719">
    <property type="entry name" value="Prot_kinase_dom"/>
</dbReference>
<dbReference type="InterPro" id="IPR011009">
    <property type="entry name" value="Kinase-like_dom_sf"/>
</dbReference>
<dbReference type="GO" id="GO:0005524">
    <property type="term" value="F:ATP binding"/>
    <property type="evidence" value="ECO:0007669"/>
    <property type="project" value="InterPro"/>
</dbReference>
<evidence type="ECO:0000259" key="1">
    <source>
        <dbReference type="PROSITE" id="PS50011"/>
    </source>
</evidence>
<sequence>MEIVGVGLAAFATVDLCLKYGERLRTFYNDYKHAEEEIHGMVLTVESSFLKTVWQLQTVRKIWNTLDQRLQDHFANLLQHLENKLQNAVSKLEKFLETDARDSSVILARVDRHKSSRTKYRYLFCKESMQKTIEDLRRWQDEFDPSWYLMTLIANPVIDKGLQDMQNFPNGPTNQLQKIRNTLSMTSPSTSTSDRPSIFLDPRWLSNERYSISPSSQAILTSYGSDRTHVIIDTVYYSPDTESELAVNHVRDLARVLSSNDPSTSGLLTCQGVIKTATQSSSTTSPLSFDFVFKVPTSLYTPKLLRDLLVLRVPHPLDERFNLAKSLARSIMFVHTSGFVHKNVRPDTIIVFNSGTLSLGKPFLIGFERFRPLASGTNRKGDTMWERNLYRHPRRQGICPEDYYKMQHDIYSLGICLLEIGLWTSFVVPSDSGFQPGPGLAINEALSMKDKVKAAFEIKRQLTDMALSSLPMSMGTKYANLAVSCLTCLDPDETNRFGKKAELQDEDGVIVGIQYIEKILGEIEAFSI</sequence>
<dbReference type="PANTHER" id="PTHR37542:SF1">
    <property type="entry name" value="PRION-INHIBITION AND PROPAGATION HELO DOMAIN-CONTAINING PROTEIN"/>
    <property type="match status" value="1"/>
</dbReference>
<dbReference type="GO" id="GO:0004672">
    <property type="term" value="F:protein kinase activity"/>
    <property type="evidence" value="ECO:0007669"/>
    <property type="project" value="InterPro"/>
</dbReference>
<dbReference type="AlphaFoldDB" id="A0A8H3EJV4"/>